<keyword evidence="2" id="KW-0804">Transcription</keyword>
<dbReference type="Gene3D" id="3.40.50.880">
    <property type="match status" value="1"/>
</dbReference>
<keyword evidence="6" id="KW-1185">Reference proteome</keyword>
<dbReference type="SMART" id="SM00342">
    <property type="entry name" value="HTH_ARAC"/>
    <property type="match status" value="1"/>
</dbReference>
<dbReference type="EMBL" id="VWRN01000006">
    <property type="protein sequence ID" value="KAA6133207.1"/>
    <property type="molecule type" value="Genomic_DNA"/>
</dbReference>
<dbReference type="GO" id="GO:0043565">
    <property type="term" value="F:sequence-specific DNA binding"/>
    <property type="evidence" value="ECO:0007669"/>
    <property type="project" value="InterPro"/>
</dbReference>
<dbReference type="InterPro" id="IPR029062">
    <property type="entry name" value="Class_I_gatase-like"/>
</dbReference>
<dbReference type="SUPFAM" id="SSF52317">
    <property type="entry name" value="Class I glutamine amidotransferase-like"/>
    <property type="match status" value="1"/>
</dbReference>
<gene>
    <name evidence="5" type="ORF">F1599_01840</name>
</gene>
<dbReference type="Pfam" id="PF12833">
    <property type="entry name" value="HTH_18"/>
    <property type="match status" value="1"/>
</dbReference>
<keyword evidence="1" id="KW-0805">Transcription regulation</keyword>
<protein>
    <submittedName>
        <fullName evidence="5">Helix-turn-helix domain-containing protein</fullName>
    </submittedName>
</protein>
<proteinExistence type="predicted"/>
<evidence type="ECO:0000256" key="1">
    <source>
        <dbReference type="ARBA" id="ARBA00023015"/>
    </source>
</evidence>
<evidence type="ECO:0000256" key="2">
    <source>
        <dbReference type="ARBA" id="ARBA00023163"/>
    </source>
</evidence>
<feature type="region of interest" description="Disordered" evidence="3">
    <location>
        <begin position="334"/>
        <end position="358"/>
    </location>
</feature>
<dbReference type="PROSITE" id="PS01124">
    <property type="entry name" value="HTH_ARAC_FAMILY_2"/>
    <property type="match status" value="1"/>
</dbReference>
<dbReference type="CDD" id="cd03137">
    <property type="entry name" value="GATase1_AraC_1"/>
    <property type="match status" value="1"/>
</dbReference>
<dbReference type="InterPro" id="IPR009057">
    <property type="entry name" value="Homeodomain-like_sf"/>
</dbReference>
<dbReference type="InterPro" id="IPR018060">
    <property type="entry name" value="HTH_AraC"/>
</dbReference>
<organism evidence="5 6">
    <name type="scientific">Cupriavidus cauae</name>
    <dbReference type="NCBI Taxonomy" id="2608999"/>
    <lineage>
        <taxon>Bacteria</taxon>
        <taxon>Pseudomonadati</taxon>
        <taxon>Pseudomonadota</taxon>
        <taxon>Betaproteobacteria</taxon>
        <taxon>Burkholderiales</taxon>
        <taxon>Burkholderiaceae</taxon>
        <taxon>Cupriavidus</taxon>
    </lineage>
</organism>
<comment type="caution">
    <text evidence="5">The sequence shown here is derived from an EMBL/GenBank/DDBJ whole genome shotgun (WGS) entry which is preliminary data.</text>
</comment>
<dbReference type="PANTHER" id="PTHR43130:SF3">
    <property type="entry name" value="HTH-TYPE TRANSCRIPTIONAL REGULATOR RV1931C"/>
    <property type="match status" value="1"/>
</dbReference>
<dbReference type="SUPFAM" id="SSF46689">
    <property type="entry name" value="Homeodomain-like"/>
    <property type="match status" value="2"/>
</dbReference>
<evidence type="ECO:0000313" key="6">
    <source>
        <dbReference type="Proteomes" id="UP000324324"/>
    </source>
</evidence>
<accession>A0A5M8BB51</accession>
<dbReference type="Gene3D" id="1.10.10.60">
    <property type="entry name" value="Homeodomain-like"/>
    <property type="match status" value="1"/>
</dbReference>
<feature type="compositionally biased region" description="Polar residues" evidence="3">
    <location>
        <begin position="336"/>
        <end position="349"/>
    </location>
</feature>
<dbReference type="RefSeq" id="WP_150082058.1">
    <property type="nucleotide sequence ID" value="NZ_VWRN01000006.1"/>
</dbReference>
<sequence>MPSHLHSVPDTPRVVLIVAPDPAQELDVTGPTAVFGQANRLSGRPNPAYQIRIASVSDDAVIRTESGIRLLADAPFHRIAETLPGPIDTLLLAGGSGHAAAADNAALIHWLREMAPRVRRLGAVCTGAFVLARTGLLDTQRATTHWRHAEKLARRHPRVTVDADPIWIQAGRLYTSAGVTAGMDLSLALVEDDLGHATSLAVARELVLFLRRPGSQAQFSSALQAQAAQSPELRDLQGWIADHLDADLSVGALAERVAMSPRNFARVFAKQVGQTPARYVETQRVEAARRMLEQSERRLETVARMAGFGSADGMRQAFLRHLRTTPERYRAAFRAQGTQTQAQSRTPASQREPVNAAA</sequence>
<dbReference type="PANTHER" id="PTHR43130">
    <property type="entry name" value="ARAC-FAMILY TRANSCRIPTIONAL REGULATOR"/>
    <property type="match status" value="1"/>
</dbReference>
<evidence type="ECO:0000313" key="5">
    <source>
        <dbReference type="EMBL" id="KAA6133207.1"/>
    </source>
</evidence>
<dbReference type="AlphaFoldDB" id="A0A5M8BB51"/>
<dbReference type="Pfam" id="PF01965">
    <property type="entry name" value="DJ-1_PfpI"/>
    <property type="match status" value="1"/>
</dbReference>
<reference evidence="5 6" key="1">
    <citation type="submission" date="2019-09" db="EMBL/GenBank/DDBJ databases">
        <title>Isolation of a novel species in the genus Cupriavidus from patients with sepsis using whole genome sequencing.</title>
        <authorList>
            <person name="Kweon O.J."/>
            <person name="Lee M.-K."/>
        </authorList>
    </citation>
    <scope>NUCLEOTIDE SEQUENCE [LARGE SCALE GENOMIC DNA]</scope>
    <source>
        <strain evidence="5 6">MKL-01</strain>
    </source>
</reference>
<evidence type="ECO:0000256" key="3">
    <source>
        <dbReference type="SAM" id="MobiDB-lite"/>
    </source>
</evidence>
<dbReference type="Proteomes" id="UP000324324">
    <property type="component" value="Unassembled WGS sequence"/>
</dbReference>
<dbReference type="InterPro" id="IPR002818">
    <property type="entry name" value="DJ-1/PfpI"/>
</dbReference>
<feature type="domain" description="HTH araC/xylS-type" evidence="4">
    <location>
        <begin position="234"/>
        <end position="332"/>
    </location>
</feature>
<dbReference type="InterPro" id="IPR052158">
    <property type="entry name" value="INH-QAR"/>
</dbReference>
<dbReference type="GO" id="GO:0003700">
    <property type="term" value="F:DNA-binding transcription factor activity"/>
    <property type="evidence" value="ECO:0007669"/>
    <property type="project" value="InterPro"/>
</dbReference>
<evidence type="ECO:0000259" key="4">
    <source>
        <dbReference type="PROSITE" id="PS01124"/>
    </source>
</evidence>
<name>A0A5M8BB51_9BURK</name>